<dbReference type="Proteomes" id="UP000230069">
    <property type="component" value="Unassembled WGS sequence"/>
</dbReference>
<proteinExistence type="predicted"/>
<dbReference type="InParanoid" id="A0A2G5DAK5"/>
<accession>A0A2G5DAK5</accession>
<reference evidence="1 2" key="1">
    <citation type="submission" date="2017-09" db="EMBL/GenBank/DDBJ databases">
        <title>WGS assembly of Aquilegia coerulea Goldsmith.</title>
        <authorList>
            <person name="Hodges S."/>
            <person name="Kramer E."/>
            <person name="Nordborg M."/>
            <person name="Tomkins J."/>
            <person name="Borevitz J."/>
            <person name="Derieg N."/>
            <person name="Yan J."/>
            <person name="Mihaltcheva S."/>
            <person name="Hayes R.D."/>
            <person name="Rokhsar D."/>
        </authorList>
    </citation>
    <scope>NUCLEOTIDE SEQUENCE [LARGE SCALE GENOMIC DNA]</scope>
    <source>
        <strain evidence="2">cv. Goldsmith</strain>
    </source>
</reference>
<keyword evidence="2" id="KW-1185">Reference proteome</keyword>
<dbReference type="EMBL" id="KZ305042">
    <property type="protein sequence ID" value="PIA40526.1"/>
    <property type="molecule type" value="Genomic_DNA"/>
</dbReference>
<organism evidence="1 2">
    <name type="scientific">Aquilegia coerulea</name>
    <name type="common">Rocky mountain columbine</name>
    <dbReference type="NCBI Taxonomy" id="218851"/>
    <lineage>
        <taxon>Eukaryota</taxon>
        <taxon>Viridiplantae</taxon>
        <taxon>Streptophyta</taxon>
        <taxon>Embryophyta</taxon>
        <taxon>Tracheophyta</taxon>
        <taxon>Spermatophyta</taxon>
        <taxon>Magnoliopsida</taxon>
        <taxon>Ranunculales</taxon>
        <taxon>Ranunculaceae</taxon>
        <taxon>Thalictroideae</taxon>
        <taxon>Aquilegia</taxon>
    </lineage>
</organism>
<evidence type="ECO:0000313" key="2">
    <source>
        <dbReference type="Proteomes" id="UP000230069"/>
    </source>
</evidence>
<gene>
    <name evidence="1" type="ORF">AQUCO_02500321v1</name>
</gene>
<dbReference type="AlphaFoldDB" id="A0A2G5DAK5"/>
<evidence type="ECO:0000313" key="1">
    <source>
        <dbReference type="EMBL" id="PIA40526.1"/>
    </source>
</evidence>
<sequence>MSPFVCSVHVHFILISLTSKQPQTIFKEGPQRPIIFRLSNVQILNVEGLSWKTSVTTLAMPKLHNYSSKVSLE</sequence>
<name>A0A2G5DAK5_AQUCA</name>
<protein>
    <submittedName>
        <fullName evidence="1">Uncharacterized protein</fullName>
    </submittedName>
</protein>